<sequence length="872" mass="100430">MTTNTQYHVNEYKRKDYGSIKEYKLKNKPKYHEYKSYHEYGKIREYNKIRNHELREYKASKPGYSGYRPEKRPPKPENERLLPKRERQYNPMRWFRQLKHCYKLPMGPEYPVKTYKTREYKRKKQQLDYHEYKGYKTFKGYPEYSGSVRYPLTALNYYGFRRGKRVYRPITPATVKPKPVWYPLAPVAEPEFPQQTLTKPTVIEPPKPQPTVYERLPPASEIVYPQQVLIRPATAKPVPAIVKEKEVYQPIIRENNGFYRLKHPVGYHEYKSYHGYNTRFRPYQYKEYDKCRDYDHLYIYTAKDMPDRKPHIFRQEKEIRHISYPEEPVKAEPVSKPPIEQPQKQPQKWKKIFAKEEKLKQQILIMPTKKPEKVKPRKKLPNQNEPVYPSQMLIMPTPIVRETVQETVVKEEQTRVQRAPRPRYIPIKQEYVEESQVLILPLAKKKPRYVPTTKQYVEESVTVIAPKKKTPPIKPVQITEEVSEVVKPTVVPIVAAAAAAPPPKAPVQAKYVPTYSTYLDQSVIVTIPKKFRKVEAKVEKPIPVPPPVLKVDKEIQTKPMTPIPQPKPVIQEQTTHRTPDPIAVPLVAVASKSNKVKQSAPRPITPTSEPVVIPPPQKQVTPPIPPPSVSKVVQPAPVILQTEQPKQESAQPIINPVVVPLVHAKPPPKQKEKPTPQPKPATPPKEQPKPVIAPIPAIPEVKQKSPESKPVQLPPPQPSEPEPVPQPKSKPDIGPVATIPHFKPKDPEPKQPPKEVELPKPAEQPKPKPVNKPKLNPVEQKVERPRYTPLPVKPPQPRPKPVEKPVQSKPETPPEPVRPETPRTPPKLRTAIRKPSIPRAASPPLEMPSAPSPKRKVSVQCFNNYSSFLADL</sequence>
<evidence type="ECO:0000313" key="3">
    <source>
        <dbReference type="Proteomes" id="UP001347796"/>
    </source>
</evidence>
<keyword evidence="3" id="KW-1185">Reference proteome</keyword>
<reference evidence="2 3" key="1">
    <citation type="submission" date="2024-01" db="EMBL/GenBank/DDBJ databases">
        <title>The genome of the rayed Mediterranean limpet Patella caerulea (Linnaeus, 1758).</title>
        <authorList>
            <person name="Anh-Thu Weber A."/>
            <person name="Halstead-Nussloch G."/>
        </authorList>
    </citation>
    <scope>NUCLEOTIDE SEQUENCE [LARGE SCALE GENOMIC DNA]</scope>
    <source>
        <strain evidence="2">AATW-2023a</strain>
        <tissue evidence="2">Whole specimen</tissue>
    </source>
</reference>
<evidence type="ECO:0000256" key="1">
    <source>
        <dbReference type="SAM" id="MobiDB-lite"/>
    </source>
</evidence>
<feature type="region of interest" description="Disordered" evidence="1">
    <location>
        <begin position="57"/>
        <end position="81"/>
    </location>
</feature>
<comment type="caution">
    <text evidence="2">The sequence shown here is derived from an EMBL/GenBank/DDBJ whole genome shotgun (WGS) entry which is preliminary data.</text>
</comment>
<feature type="compositionally biased region" description="Pro residues" evidence="1">
    <location>
        <begin position="712"/>
        <end position="728"/>
    </location>
</feature>
<protein>
    <submittedName>
        <fullName evidence="2">Uncharacterized protein</fullName>
    </submittedName>
</protein>
<evidence type="ECO:0000313" key="2">
    <source>
        <dbReference type="EMBL" id="KAK6168157.1"/>
    </source>
</evidence>
<dbReference type="AlphaFoldDB" id="A0AAN8G1E9"/>
<feature type="region of interest" description="Disordered" evidence="1">
    <location>
        <begin position="592"/>
        <end position="857"/>
    </location>
</feature>
<feature type="compositionally biased region" description="Basic and acidic residues" evidence="1">
    <location>
        <begin position="68"/>
        <end position="81"/>
    </location>
</feature>
<gene>
    <name evidence="2" type="ORF">SNE40_022038</name>
</gene>
<dbReference type="Proteomes" id="UP001347796">
    <property type="component" value="Unassembled WGS sequence"/>
</dbReference>
<dbReference type="PANTHER" id="PTHR48148:SF3">
    <property type="entry name" value="KERATINOCYTE PROLINE-RICH PROTEIN"/>
    <property type="match status" value="1"/>
</dbReference>
<dbReference type="PANTHER" id="PTHR48148">
    <property type="entry name" value="KERATINOCYTE PROLINE-RICH PROTEIN"/>
    <property type="match status" value="1"/>
</dbReference>
<proteinExistence type="predicted"/>
<name>A0AAN8G1E9_PATCE</name>
<organism evidence="2 3">
    <name type="scientific">Patella caerulea</name>
    <name type="common">Rayed Mediterranean limpet</name>
    <dbReference type="NCBI Taxonomy" id="87958"/>
    <lineage>
        <taxon>Eukaryota</taxon>
        <taxon>Metazoa</taxon>
        <taxon>Spiralia</taxon>
        <taxon>Lophotrochozoa</taxon>
        <taxon>Mollusca</taxon>
        <taxon>Gastropoda</taxon>
        <taxon>Patellogastropoda</taxon>
        <taxon>Patelloidea</taxon>
        <taxon>Patellidae</taxon>
        <taxon>Patella</taxon>
    </lineage>
</organism>
<feature type="compositionally biased region" description="Pro residues" evidence="1">
    <location>
        <begin position="675"/>
        <end position="697"/>
    </location>
</feature>
<feature type="compositionally biased region" description="Low complexity" evidence="1">
    <location>
        <begin position="629"/>
        <end position="638"/>
    </location>
</feature>
<feature type="region of interest" description="Disordered" evidence="1">
    <location>
        <begin position="328"/>
        <end position="347"/>
    </location>
</feature>
<dbReference type="EMBL" id="JAZGQO010000018">
    <property type="protein sequence ID" value="KAK6168157.1"/>
    <property type="molecule type" value="Genomic_DNA"/>
</dbReference>
<feature type="compositionally biased region" description="Basic and acidic residues" evidence="1">
    <location>
        <begin position="743"/>
        <end position="766"/>
    </location>
</feature>
<feature type="compositionally biased region" description="Polar residues" evidence="1">
    <location>
        <begin position="641"/>
        <end position="652"/>
    </location>
</feature>
<feature type="compositionally biased region" description="Pro residues" evidence="1">
    <location>
        <begin position="612"/>
        <end position="628"/>
    </location>
</feature>
<accession>A0AAN8G1E9</accession>